<organism evidence="1 2">
    <name type="scientific">Microbacterium commune</name>
    <dbReference type="NCBI Taxonomy" id="2762219"/>
    <lineage>
        <taxon>Bacteria</taxon>
        <taxon>Bacillati</taxon>
        <taxon>Actinomycetota</taxon>
        <taxon>Actinomycetes</taxon>
        <taxon>Micrococcales</taxon>
        <taxon>Microbacteriaceae</taxon>
        <taxon>Microbacterium</taxon>
    </lineage>
</organism>
<gene>
    <name evidence="1" type="ORF">H9633_03360</name>
</gene>
<dbReference type="Proteomes" id="UP000611521">
    <property type="component" value="Unassembled WGS sequence"/>
</dbReference>
<proteinExistence type="predicted"/>
<comment type="caution">
    <text evidence="1">The sequence shown here is derived from an EMBL/GenBank/DDBJ whole genome shotgun (WGS) entry which is preliminary data.</text>
</comment>
<evidence type="ECO:0008006" key="3">
    <source>
        <dbReference type="Google" id="ProtNLM"/>
    </source>
</evidence>
<dbReference type="Gene3D" id="3.40.960.10">
    <property type="entry name" value="VSR Endonuclease"/>
    <property type="match status" value="1"/>
</dbReference>
<reference evidence="1 2" key="1">
    <citation type="submission" date="2020-08" db="EMBL/GenBank/DDBJ databases">
        <title>A Genomic Blueprint of the Chicken Gut Microbiome.</title>
        <authorList>
            <person name="Gilroy R."/>
            <person name="Ravi A."/>
            <person name="Getino M."/>
            <person name="Pursley I."/>
            <person name="Horton D.L."/>
            <person name="Alikhan N.-F."/>
            <person name="Baker D."/>
            <person name="Gharbi K."/>
            <person name="Hall N."/>
            <person name="Watson M."/>
            <person name="Adriaenssens E.M."/>
            <person name="Foster-Nyarko E."/>
            <person name="Jarju S."/>
            <person name="Secka A."/>
            <person name="Antonio M."/>
            <person name="Oren A."/>
            <person name="Chaudhuri R."/>
            <person name="La Ragione R.M."/>
            <person name="Hildebrand F."/>
            <person name="Pallen M.J."/>
        </authorList>
    </citation>
    <scope>NUCLEOTIDE SEQUENCE [LARGE SCALE GENOMIC DNA]</scope>
    <source>
        <strain evidence="1 2">Re1</strain>
    </source>
</reference>
<sequence length="331" mass="36629">MPITPSRLPTELGVHFSVECGRESGLTRGRMRAKDLARPFHGARRTVADIAAEKVAIRRDTEPLALTRASTRLMHSKALSYLQVAAPGSFICGASAAVLRGYPATASSDLDVAVFAPRRAPKGRGVKGRAIRSHLVDIDVIDGIPASSPASTWAMLGRDLSVRKLVILGDAIVRVPRDDRGIRHPERAGATIEQLQAAVDAGSRAGLRKLRAALERIRVGCSSPLETDYRLDAEDAGLPEPELDVEIFDARGRRLGISEFVYRQYSLVVEIEGDHHRSSKQQWNRDLQKYRDYASAGWEVVRLTAHDIRTTRRAARIVREVLVRRGWRPEL</sequence>
<dbReference type="EMBL" id="JACSPX010000001">
    <property type="protein sequence ID" value="MBD8011338.1"/>
    <property type="molecule type" value="Genomic_DNA"/>
</dbReference>
<accession>A0ABR8W2W9</accession>
<protein>
    <recommendedName>
        <fullName evidence="3">DUF559 domain-containing protein</fullName>
    </recommendedName>
</protein>
<evidence type="ECO:0000313" key="1">
    <source>
        <dbReference type="EMBL" id="MBD8011338.1"/>
    </source>
</evidence>
<dbReference type="InterPro" id="IPR011335">
    <property type="entry name" value="Restrct_endonuc-II-like"/>
</dbReference>
<dbReference type="SUPFAM" id="SSF52980">
    <property type="entry name" value="Restriction endonuclease-like"/>
    <property type="match status" value="1"/>
</dbReference>
<dbReference type="RefSeq" id="WP_191712090.1">
    <property type="nucleotide sequence ID" value="NZ_JACSPX010000001.1"/>
</dbReference>
<keyword evidence="2" id="KW-1185">Reference proteome</keyword>
<name>A0ABR8W2W9_9MICO</name>
<evidence type="ECO:0000313" key="2">
    <source>
        <dbReference type="Proteomes" id="UP000611521"/>
    </source>
</evidence>